<dbReference type="Pfam" id="PF04597">
    <property type="entry name" value="Ribophorin_I"/>
    <property type="match status" value="1"/>
</dbReference>
<evidence type="ECO:0000256" key="10">
    <source>
        <dbReference type="ARBA" id="ARBA00023136"/>
    </source>
</evidence>
<dbReference type="PANTHER" id="PTHR21049:SF0">
    <property type="entry name" value="DOLICHYL-DIPHOSPHOOLIGOSACCHARIDE--PROTEIN GLYCOSYLTRANSFERASE SUBUNIT 1"/>
    <property type="match status" value="1"/>
</dbReference>
<sequence length="581" mass="66616">MSALLVAWFCFAFLHPCLGVTNLNVTRRVDLTSPVVRIEHTITVDDGSKDYQFLIHPSDLAHLSLVSAWVDKNKAPLKVSVDNRSPDKYTVTLPKSSSKSVEFTVLTVFIEELEPKPAEIVQDDNQFVKYTGSAVFYSPYPTNHQEMIISLPEGDVLSYTTSPQPVQKRSKKLIYGPYTDKPALSYAPVYVHFEDNVPFLTVTKMTRLIEISHWGNIAVEESIDIINEGAKLRGSFSRLDFDMGRGRRTAVTSFKTALPAAAKDIYYRDEVGNISSSAVMDLLDAVEVRLSPRFPLMGGWKTQYILGYNVPAHQFLYHTGSQFQLRMRFMDHVYDDQVVKDFTLKIVLPEEVTEIEFVPPYPVTEEPRENLKTYLDTTGRTVLVFKAKNLVNEHIKDFVLNYHFNMLLMLREPLMLVAAFCVVFFCALVYVRLDFSIFRDEKAELRQRVQATVDEAMEIYRKRSALYQSYEDAIHKYKVNKDSSAFESARKRLEAEHKDLNQQLTRVQTKMGEFYSDGTEKLKECASLDVNYRDLVQNSVQLAERLISGKLTKPQYQTSDNDISAKKTDLIYRMDTIMESL</sequence>
<evidence type="ECO:0000313" key="14">
    <source>
        <dbReference type="Proteomes" id="UP001497525"/>
    </source>
</evidence>
<keyword evidence="12" id="KW-0175">Coiled coil</keyword>
<evidence type="ECO:0000256" key="12">
    <source>
        <dbReference type="SAM" id="Coils"/>
    </source>
</evidence>
<dbReference type="AlphaFoldDB" id="A0AAV2TDK1"/>
<comment type="similarity">
    <text evidence="4 11">Belongs to the OST1 family.</text>
</comment>
<evidence type="ECO:0000256" key="9">
    <source>
        <dbReference type="ARBA" id="ARBA00022989"/>
    </source>
</evidence>
<comment type="subunit">
    <text evidence="11">Component of the oligosaccharyltransferase (OST) complex.</text>
</comment>
<feature type="chain" id="PRO_5043111877" description="Dolichyl-diphosphooligosaccharide--protein glycosyltransferase subunit 1" evidence="11">
    <location>
        <begin position="20"/>
        <end position="581"/>
    </location>
</feature>
<evidence type="ECO:0000313" key="13">
    <source>
        <dbReference type="EMBL" id="CAL5134946.1"/>
    </source>
</evidence>
<accession>A0AAV2TDK1</accession>
<evidence type="ECO:0000256" key="11">
    <source>
        <dbReference type="RuleBase" id="RU361143"/>
    </source>
</evidence>
<dbReference type="Proteomes" id="UP001497525">
    <property type="component" value="Unassembled WGS sequence"/>
</dbReference>
<evidence type="ECO:0000256" key="3">
    <source>
        <dbReference type="ARBA" id="ARBA00004922"/>
    </source>
</evidence>
<protein>
    <recommendedName>
        <fullName evidence="5 11">Dolichyl-diphosphooligosaccharide--protein glycosyltransferase subunit 1</fullName>
    </recommendedName>
</protein>
<feature type="transmembrane region" description="Helical" evidence="11">
    <location>
        <begin position="414"/>
        <end position="433"/>
    </location>
</feature>
<comment type="subcellular location">
    <subcellularLocation>
        <location evidence="2 11">Endoplasmic reticulum membrane</location>
        <topology evidence="2 11">Single-pass type I membrane protein</topology>
    </subcellularLocation>
</comment>
<dbReference type="GO" id="GO:0008250">
    <property type="term" value="C:oligosaccharyltransferase complex"/>
    <property type="evidence" value="ECO:0007669"/>
    <property type="project" value="UniProtKB-UniRule"/>
</dbReference>
<feature type="signal peptide" evidence="11">
    <location>
        <begin position="1"/>
        <end position="19"/>
    </location>
</feature>
<feature type="coiled-coil region" evidence="12">
    <location>
        <begin position="483"/>
        <end position="510"/>
    </location>
</feature>
<keyword evidence="9 11" id="KW-1133">Transmembrane helix</keyword>
<keyword evidence="8 11" id="KW-0256">Endoplasmic reticulum</keyword>
<keyword evidence="6 11" id="KW-0812">Transmembrane</keyword>
<evidence type="ECO:0000256" key="4">
    <source>
        <dbReference type="ARBA" id="ARBA00008905"/>
    </source>
</evidence>
<dbReference type="GO" id="GO:0018279">
    <property type="term" value="P:protein N-linked glycosylation via asparagine"/>
    <property type="evidence" value="ECO:0007669"/>
    <property type="project" value="TreeGrafter"/>
</dbReference>
<comment type="caution">
    <text evidence="13">The sequence shown here is derived from an EMBL/GenBank/DDBJ whole genome shotgun (WGS) entry which is preliminary data.</text>
</comment>
<dbReference type="PANTHER" id="PTHR21049">
    <property type="entry name" value="RIBOPHORIN I"/>
    <property type="match status" value="1"/>
</dbReference>
<evidence type="ECO:0000256" key="5">
    <source>
        <dbReference type="ARBA" id="ARBA00017611"/>
    </source>
</evidence>
<dbReference type="EMBL" id="CAXLJL010000234">
    <property type="protein sequence ID" value="CAL5134946.1"/>
    <property type="molecule type" value="Genomic_DNA"/>
</dbReference>
<evidence type="ECO:0000256" key="8">
    <source>
        <dbReference type="ARBA" id="ARBA00022824"/>
    </source>
</evidence>
<evidence type="ECO:0000256" key="6">
    <source>
        <dbReference type="ARBA" id="ARBA00022692"/>
    </source>
</evidence>
<name>A0AAV2TDK1_CALDB</name>
<comment type="function">
    <text evidence="1 11">Subunit of the oligosaccharyl transferase (OST) complex that catalyzes the initial transfer of a defined glycan (Glc(3)Man(9)GlcNAc(2) in eukaryotes) from the lipid carrier dolichol-pyrophosphate to an asparagine residue within an Asn-X-Ser/Thr consensus motif in nascent polypeptide chains, the first step in protein N-glycosylation. N-glycosylation occurs cotranslationally and the complex associates with the Sec61 complex at the channel-forming translocon complex that mediates protein translocation across the endoplasmic reticulum (ER). All subunits are required for a maximal enzyme activity.</text>
</comment>
<organism evidence="13 14">
    <name type="scientific">Calicophoron daubneyi</name>
    <name type="common">Rumen fluke</name>
    <name type="synonym">Paramphistomum daubneyi</name>
    <dbReference type="NCBI Taxonomy" id="300641"/>
    <lineage>
        <taxon>Eukaryota</taxon>
        <taxon>Metazoa</taxon>
        <taxon>Spiralia</taxon>
        <taxon>Lophotrochozoa</taxon>
        <taxon>Platyhelminthes</taxon>
        <taxon>Trematoda</taxon>
        <taxon>Digenea</taxon>
        <taxon>Plagiorchiida</taxon>
        <taxon>Pronocephalata</taxon>
        <taxon>Paramphistomoidea</taxon>
        <taxon>Paramphistomidae</taxon>
        <taxon>Calicophoron</taxon>
    </lineage>
</organism>
<evidence type="ECO:0000256" key="2">
    <source>
        <dbReference type="ARBA" id="ARBA00004115"/>
    </source>
</evidence>
<gene>
    <name evidence="13" type="ORF">CDAUBV1_LOCUS9037</name>
</gene>
<comment type="pathway">
    <text evidence="3 11">Protein modification; protein glycosylation.</text>
</comment>
<reference evidence="13" key="1">
    <citation type="submission" date="2024-06" db="EMBL/GenBank/DDBJ databases">
        <authorList>
            <person name="Liu X."/>
            <person name="Lenzi L."/>
            <person name="Haldenby T S."/>
            <person name="Uol C."/>
        </authorList>
    </citation>
    <scope>NUCLEOTIDE SEQUENCE</scope>
</reference>
<keyword evidence="10 11" id="KW-0472">Membrane</keyword>
<dbReference type="InterPro" id="IPR007676">
    <property type="entry name" value="Ribophorin_I"/>
</dbReference>
<evidence type="ECO:0000256" key="7">
    <source>
        <dbReference type="ARBA" id="ARBA00022729"/>
    </source>
</evidence>
<evidence type="ECO:0000256" key="1">
    <source>
        <dbReference type="ARBA" id="ARBA00002791"/>
    </source>
</evidence>
<keyword evidence="7 11" id="KW-0732">Signal</keyword>
<proteinExistence type="inferred from homology"/>